<gene>
    <name evidence="1" type="ORF">H9910_07490</name>
</gene>
<protein>
    <submittedName>
        <fullName evidence="1">Uncharacterized protein</fullName>
    </submittedName>
</protein>
<name>A0A9D2RFW5_9FIRM</name>
<reference evidence="1" key="1">
    <citation type="journal article" date="2021" name="PeerJ">
        <title>Extensive microbial diversity within the chicken gut microbiome revealed by metagenomics and culture.</title>
        <authorList>
            <person name="Gilroy R."/>
            <person name="Ravi A."/>
            <person name="Getino M."/>
            <person name="Pursley I."/>
            <person name="Horton D.L."/>
            <person name="Alikhan N.F."/>
            <person name="Baker D."/>
            <person name="Gharbi K."/>
            <person name="Hall N."/>
            <person name="Watson M."/>
            <person name="Adriaenssens E.M."/>
            <person name="Foster-Nyarko E."/>
            <person name="Jarju S."/>
            <person name="Secka A."/>
            <person name="Antonio M."/>
            <person name="Oren A."/>
            <person name="Chaudhuri R.R."/>
            <person name="La Ragione R."/>
            <person name="Hildebrand F."/>
            <person name="Pallen M.J."/>
        </authorList>
    </citation>
    <scope>NUCLEOTIDE SEQUENCE</scope>
    <source>
        <strain evidence="1">ChiBcec15-3976</strain>
    </source>
</reference>
<comment type="caution">
    <text evidence="1">The sequence shown here is derived from an EMBL/GenBank/DDBJ whole genome shotgun (WGS) entry which is preliminary data.</text>
</comment>
<dbReference type="AlphaFoldDB" id="A0A9D2RFW5"/>
<dbReference type="Proteomes" id="UP000823909">
    <property type="component" value="Unassembled WGS sequence"/>
</dbReference>
<organism evidence="1 2">
    <name type="scientific">Candidatus Mediterraneibacter quadrami</name>
    <dbReference type="NCBI Taxonomy" id="2838684"/>
    <lineage>
        <taxon>Bacteria</taxon>
        <taxon>Bacillati</taxon>
        <taxon>Bacillota</taxon>
        <taxon>Clostridia</taxon>
        <taxon>Lachnospirales</taxon>
        <taxon>Lachnospiraceae</taxon>
        <taxon>Mediterraneibacter</taxon>
    </lineage>
</organism>
<evidence type="ECO:0000313" key="2">
    <source>
        <dbReference type="Proteomes" id="UP000823909"/>
    </source>
</evidence>
<reference evidence="1" key="2">
    <citation type="submission" date="2021-04" db="EMBL/GenBank/DDBJ databases">
        <authorList>
            <person name="Gilroy R."/>
        </authorList>
    </citation>
    <scope>NUCLEOTIDE SEQUENCE</scope>
    <source>
        <strain evidence="1">ChiBcec15-3976</strain>
    </source>
</reference>
<evidence type="ECO:0000313" key="1">
    <source>
        <dbReference type="EMBL" id="HJD42837.1"/>
    </source>
</evidence>
<sequence length="51" mass="5863">MRQIGEETAEKMITTEEYLKLRQAALNEKGWNGDHTEEPPYALKLAELICV</sequence>
<proteinExistence type="predicted"/>
<dbReference type="EMBL" id="DWUU01000044">
    <property type="protein sequence ID" value="HJD42837.1"/>
    <property type="molecule type" value="Genomic_DNA"/>
</dbReference>
<accession>A0A9D2RFW5</accession>